<dbReference type="Proteomes" id="UP000265515">
    <property type="component" value="Unassembled WGS sequence"/>
</dbReference>
<evidence type="ECO:0000256" key="9">
    <source>
        <dbReference type="SAM" id="MobiDB-lite"/>
    </source>
</evidence>
<keyword evidence="3" id="KW-0548">Nucleotidyltransferase</keyword>
<dbReference type="InterPro" id="IPR001584">
    <property type="entry name" value="Integrase_cat-core"/>
</dbReference>
<dbReference type="InterPro" id="IPR012337">
    <property type="entry name" value="RNaseH-like_sf"/>
</dbReference>
<dbReference type="EMBL" id="BFEA01000455">
    <property type="protein sequence ID" value="GBG83877.1"/>
    <property type="molecule type" value="Genomic_DNA"/>
</dbReference>
<feature type="region of interest" description="Disordered" evidence="9">
    <location>
        <begin position="149"/>
        <end position="214"/>
    </location>
</feature>
<keyword evidence="2" id="KW-0808">Transferase</keyword>
<accession>A0A388LNH7</accession>
<evidence type="ECO:0000256" key="1">
    <source>
        <dbReference type="ARBA" id="ARBA00012493"/>
    </source>
</evidence>
<dbReference type="InterPro" id="IPR021109">
    <property type="entry name" value="Peptidase_aspartic_dom_sf"/>
</dbReference>
<dbReference type="Gene3D" id="2.40.70.10">
    <property type="entry name" value="Acid Proteases"/>
    <property type="match status" value="1"/>
</dbReference>
<dbReference type="GO" id="GO:0008270">
    <property type="term" value="F:zinc ion binding"/>
    <property type="evidence" value="ECO:0007669"/>
    <property type="project" value="UniProtKB-KW"/>
</dbReference>
<keyword evidence="13" id="KW-1185">Reference proteome</keyword>
<dbReference type="PROSITE" id="PS50994">
    <property type="entry name" value="INTEGRASE"/>
    <property type="match status" value="1"/>
</dbReference>
<dbReference type="Gene3D" id="3.30.70.270">
    <property type="match status" value="1"/>
</dbReference>
<dbReference type="GO" id="GO:0004519">
    <property type="term" value="F:endonuclease activity"/>
    <property type="evidence" value="ECO:0007669"/>
    <property type="project" value="UniProtKB-KW"/>
</dbReference>
<feature type="region of interest" description="Disordered" evidence="9">
    <location>
        <begin position="288"/>
        <end position="314"/>
    </location>
</feature>
<dbReference type="InterPro" id="IPR041588">
    <property type="entry name" value="Integrase_H2C2"/>
</dbReference>
<feature type="domain" description="CCHC-type" evidence="10">
    <location>
        <begin position="2298"/>
        <end position="2313"/>
    </location>
</feature>
<evidence type="ECO:0000313" key="12">
    <source>
        <dbReference type="EMBL" id="GBG83877.1"/>
    </source>
</evidence>
<evidence type="ECO:0000256" key="4">
    <source>
        <dbReference type="ARBA" id="ARBA00022722"/>
    </source>
</evidence>
<evidence type="ECO:0000256" key="2">
    <source>
        <dbReference type="ARBA" id="ARBA00022679"/>
    </source>
</evidence>
<keyword evidence="7" id="KW-0695">RNA-directed DNA polymerase</keyword>
<keyword evidence="6" id="KW-0378">Hydrolase</keyword>
<dbReference type="Pfam" id="PF17921">
    <property type="entry name" value="Integrase_H2C2"/>
    <property type="match status" value="1"/>
</dbReference>
<dbReference type="SUPFAM" id="SSF53098">
    <property type="entry name" value="Ribonuclease H-like"/>
    <property type="match status" value="1"/>
</dbReference>
<dbReference type="GO" id="GO:0015074">
    <property type="term" value="P:DNA integration"/>
    <property type="evidence" value="ECO:0007669"/>
    <property type="project" value="InterPro"/>
</dbReference>
<dbReference type="CDD" id="cd00303">
    <property type="entry name" value="retropepsin_like"/>
    <property type="match status" value="1"/>
</dbReference>
<dbReference type="SUPFAM" id="SSF56672">
    <property type="entry name" value="DNA/RNA polymerases"/>
    <property type="match status" value="1"/>
</dbReference>
<dbReference type="InterPro" id="IPR016197">
    <property type="entry name" value="Chromo-like_dom_sf"/>
</dbReference>
<feature type="domain" description="Integrase catalytic" evidence="11">
    <location>
        <begin position="1561"/>
        <end position="1675"/>
    </location>
</feature>
<dbReference type="InterPro" id="IPR050951">
    <property type="entry name" value="Retrovirus_Pol_polyprotein"/>
</dbReference>
<dbReference type="Gene3D" id="3.30.420.10">
    <property type="entry name" value="Ribonuclease H-like superfamily/Ribonuclease H"/>
    <property type="match status" value="1"/>
</dbReference>
<feature type="compositionally biased region" description="Polar residues" evidence="9">
    <location>
        <begin position="290"/>
        <end position="313"/>
    </location>
</feature>
<evidence type="ECO:0000256" key="3">
    <source>
        <dbReference type="ARBA" id="ARBA00022695"/>
    </source>
</evidence>
<dbReference type="InterPro" id="IPR036397">
    <property type="entry name" value="RNaseH_sf"/>
</dbReference>
<dbReference type="Gene3D" id="3.10.10.10">
    <property type="entry name" value="HIV Type 1 Reverse Transcriptase, subunit A, domain 1"/>
    <property type="match status" value="1"/>
</dbReference>
<comment type="caution">
    <text evidence="12">The sequence shown here is derived from an EMBL/GenBank/DDBJ whole genome shotgun (WGS) entry which is preliminary data.</text>
</comment>
<feature type="region of interest" description="Disordered" evidence="9">
    <location>
        <begin position="2230"/>
        <end position="2265"/>
    </location>
</feature>
<feature type="compositionally biased region" description="Basic and acidic residues" evidence="9">
    <location>
        <begin position="172"/>
        <end position="195"/>
    </location>
</feature>
<dbReference type="InterPro" id="IPR043502">
    <property type="entry name" value="DNA/RNA_pol_sf"/>
</dbReference>
<dbReference type="SUPFAM" id="SSF50630">
    <property type="entry name" value="Acid proteases"/>
    <property type="match status" value="1"/>
</dbReference>
<gene>
    <name evidence="12" type="ORF">CBR_g37747</name>
</gene>
<dbReference type="Gramene" id="GBG83877">
    <property type="protein sequence ID" value="GBG83877"/>
    <property type="gene ID" value="CBR_g37747"/>
</dbReference>
<dbReference type="Pfam" id="PF17917">
    <property type="entry name" value="RT_RNaseH"/>
    <property type="match status" value="1"/>
</dbReference>
<dbReference type="GO" id="GO:0016787">
    <property type="term" value="F:hydrolase activity"/>
    <property type="evidence" value="ECO:0007669"/>
    <property type="project" value="UniProtKB-KW"/>
</dbReference>
<keyword evidence="8" id="KW-0479">Metal-binding</keyword>
<keyword evidence="8" id="KW-0863">Zinc-finger</keyword>
<feature type="compositionally biased region" description="Polar residues" evidence="9">
    <location>
        <begin position="196"/>
        <end position="206"/>
    </location>
</feature>
<proteinExistence type="predicted"/>
<dbReference type="InterPro" id="IPR041373">
    <property type="entry name" value="RT_RNaseH"/>
</dbReference>
<reference evidence="12 13" key="1">
    <citation type="journal article" date="2018" name="Cell">
        <title>The Chara Genome: Secondary Complexity and Implications for Plant Terrestrialization.</title>
        <authorList>
            <person name="Nishiyama T."/>
            <person name="Sakayama H."/>
            <person name="Vries J.D."/>
            <person name="Buschmann H."/>
            <person name="Saint-Marcoux D."/>
            <person name="Ullrich K.K."/>
            <person name="Haas F.B."/>
            <person name="Vanderstraeten L."/>
            <person name="Becker D."/>
            <person name="Lang D."/>
            <person name="Vosolsobe S."/>
            <person name="Rombauts S."/>
            <person name="Wilhelmsson P.K.I."/>
            <person name="Janitza P."/>
            <person name="Kern R."/>
            <person name="Heyl A."/>
            <person name="Rumpler F."/>
            <person name="Villalobos L.I.A.C."/>
            <person name="Clay J.M."/>
            <person name="Skokan R."/>
            <person name="Toyoda A."/>
            <person name="Suzuki Y."/>
            <person name="Kagoshima H."/>
            <person name="Schijlen E."/>
            <person name="Tajeshwar N."/>
            <person name="Catarino B."/>
            <person name="Hetherington A.J."/>
            <person name="Saltykova A."/>
            <person name="Bonnot C."/>
            <person name="Breuninger H."/>
            <person name="Symeonidi A."/>
            <person name="Radhakrishnan G.V."/>
            <person name="Van Nieuwerburgh F."/>
            <person name="Deforce D."/>
            <person name="Chang C."/>
            <person name="Karol K.G."/>
            <person name="Hedrich R."/>
            <person name="Ulvskov P."/>
            <person name="Glockner G."/>
            <person name="Delwiche C.F."/>
            <person name="Petrasek J."/>
            <person name="Van de Peer Y."/>
            <person name="Friml J."/>
            <person name="Beilby M."/>
            <person name="Dolan L."/>
            <person name="Kohara Y."/>
            <person name="Sugano S."/>
            <person name="Fujiyama A."/>
            <person name="Delaux P.-M."/>
            <person name="Quint M."/>
            <person name="TheiBen G."/>
            <person name="Hagemann M."/>
            <person name="Harholt J."/>
            <person name="Dunand C."/>
            <person name="Zachgo S."/>
            <person name="Langdale J."/>
            <person name="Maumus F."/>
            <person name="Straeten D.V.D."/>
            <person name="Gould S.B."/>
            <person name="Rensing S.A."/>
        </authorList>
    </citation>
    <scope>NUCLEOTIDE SEQUENCE [LARGE SCALE GENOMIC DNA]</scope>
    <source>
        <strain evidence="12 13">S276</strain>
    </source>
</reference>
<dbReference type="InterPro" id="IPR043128">
    <property type="entry name" value="Rev_trsase/Diguanyl_cyclase"/>
</dbReference>
<keyword evidence="4" id="KW-0540">Nuclease</keyword>
<keyword evidence="5" id="KW-0255">Endonuclease</keyword>
<dbReference type="Pfam" id="PF08284">
    <property type="entry name" value="RVP_2"/>
    <property type="match status" value="1"/>
</dbReference>
<dbReference type="InterPro" id="IPR001878">
    <property type="entry name" value="Znf_CCHC"/>
</dbReference>
<protein>
    <recommendedName>
        <fullName evidence="1">RNA-directed DNA polymerase</fullName>
        <ecNumber evidence="1">2.7.7.49</ecNumber>
    </recommendedName>
</protein>
<sequence>MIVMEVERVMMGEGDMIVKLDDEAEAEIQRELDALEDIGADEEDTYFQNGSYPVVGGGVWGPDPDENSSVNGEEEEDNMDADVLRGTKPGSCWHLLHQLMTRWKEREVKLQEFEDDMHQLRDQVLSSNTHCSQEGQVCKTMSEIKSGGTGMRSFANHLGDGHDDVTFQSGEETNRSIREDAATRDNAREQSRSDDSSGAATTTVTNHLGDGDDVVRSAKETNWTAQEHTAIRDDAREQGEHAYGDRNYWNHCVDDKRTVDGSDGSKTPGMCVPCDPMDTLKEEIGCGLSSHPSSKVGSSRIPSASLQESQHMTQPDFPANPQRKGHDICVVDQSGGHLCSVDPPCSPSDPQEPIKGVLPIKGVILEGPDCPRLLSAASATGIPYTTEVRERTEVSSSLDNIGKRYCEFNVARSPDDKDNFSGERRTARAERDVFLEDYYAAEAEREAKREMDRKRREEETLQHIADAAARDKKLERTPKRHVCWQLNSSASKTRQQQRLLMKNDFNDARRYSAESEPCSKWQRTGGPRPRMGRWNRAKTRSLYSSPISRTSWPRASHSRRTLTTSTTRLRRTIRCLTNSTAASSSWNKPSPPPLPALPTPPIASRHWRLTSDPSRTTPRFDDQEIFCDSTKTDPIPWFCKFELKLQLHLVSEHKHHAYLYSRSRGACQAWLDNLLSKYGVVAADLHTKISWDDLKAAWHKQFQVEPLEIKAMDKLMVFEQGTLPSVDWIAEYQRLTSVPDIQMGFKAIKNYFISRSYPALGNALTHVEDTLTTPAELFDKAAQIIVTNKEAKNLHRSSATGPSRDQHRSKVAVVVAAMPIDQTSEAMSANEGDKLAAAQDGGRRDKGRGCGKPKTNIASSRSGLPVERQGQIGKLSTAGSESTTLSTPSELVASRVIALCSEAHAEVDFPPLLYSYEDYAARLVPTLGIHAQGQDVCAASSPFGSGDLSSSGGSSRDSAREFNIEVLDPLTSEHCAWLPLSTRGRLPGPQCATLCAHLHTYLSFYAPPTSPTDDEVAVGDILAYVTKVAREFHNQRYDDNNTPLLYVRIQVGQASCSALLDSGAARNFMSQAFMQRAGLGAQVQRKAKPTTIKLADGRTQQLIDRYIEAIPVYFAPQSREPVTFDILDTDFDIILGMPWLATADYTVNFHRRTLTVRDAFGAEVPCTIPLPHTSIRCQVVTAKSFRATCAYEQPDEIGLCFLRTVAVADFSPTDLSSDSRVVRLLDEFADIFESPTGKVPDRLISHKIILEAGVVPPKGCIYRMSEEELTVLRAQLDDLLDKGWIHPSSSSYRAPVLFVRKKNKDLRLCIDYRKLNAQTVKNVGPLPRIDDLLERLGCANKKVPVMHSIDNASKKELLAFVHALKRSRQFLLGRSQFRWVTDNNPLVFYKTQDTVNSTIARWMAFIDQFDFFPDHVPGKSNRFADALSRHPDHCTAVYSTIEIGDDLQDSFIRGYQADPEFRDKYANCSSPNVAPSHYRIQEGYLLIHTRGKDLLCVPSDPHLRTRLLGKFHDAPATGHFGVNRTIGRLREQFWWPGLLGDVTRYCESCEFTMFLPCRYHATAPELAEVLYGGWIRTKGYPKEIVCDRDTRFMSDFWLALIKRWGSSLKPSSACHPQTDGQTEKAYQNAQVLLRTLIRPDQKDWVEQLPDVELAYNSSIHPAIEMSPFEFEDGSLVTSLLDTIIPRTAESDDHLRFLRRMQELLVKARDQMAKMQQRMSQQVNCQRLPCPFCAGDLVWVSAAEFGLEQDLSRKLLPKWMGPWLIMVPAGDAPEGPSFTIEVPAHLPVYPVFHCSKLALYTPAEHDDFPGRQSQDPPSMDGFQEIDDIISQRRYGNRPIEYSVHFTYCTHKADRWLTRTELQSTASDILARYERKMQGKPGVEDRLKKSITAVVVVAASTDASKLIAQGRQALDQFALKQLEEIMDATRKGEAKPEGEEEQEEKKEKKEVKKLMGDAIKSAGPVIKTTINGNGSSQPSTPHSSHSSKSTPKGTLQKISAKPKKPRKKEKVKMKLPFTFCNKKEESLLLWIAEIQTYVSTAPVEPESQVAFTTSCMGGEAKQWVLAEANAAGFEDIGEWAKTLTLKQFLAKTRDRFLDKTTTDKAFDQLTSIGQKHWTSVEALSREVDRLLQVPGLNLQDSQVLYIYSRALPEPIRGHLVTEAKSGKYNYKQFRDLALQREQMTSQVKSSYAAIVKSGGGGGRQYNGKRVLWRQKRQDHTLVVFDDDIVEKWPNEENDNNSDSGKGEVTGVVANKGGPPRTGGKKQRAFPWHLGIADGKPWVEMGMTRKTWQERMDNAQCLKCGTPGHVIAYCPQIRNPKANSQ</sequence>
<evidence type="ECO:0000259" key="10">
    <source>
        <dbReference type="PROSITE" id="PS50158"/>
    </source>
</evidence>
<dbReference type="GO" id="GO:0003964">
    <property type="term" value="F:RNA-directed DNA polymerase activity"/>
    <property type="evidence" value="ECO:0007669"/>
    <property type="project" value="UniProtKB-KW"/>
</dbReference>
<evidence type="ECO:0000256" key="5">
    <source>
        <dbReference type="ARBA" id="ARBA00022759"/>
    </source>
</evidence>
<feature type="region of interest" description="Disordered" evidence="9">
    <location>
        <begin position="55"/>
        <end position="76"/>
    </location>
</feature>
<feature type="compositionally biased region" description="Basic residues" evidence="9">
    <location>
        <begin position="1998"/>
        <end position="2007"/>
    </location>
</feature>
<organism evidence="12 13">
    <name type="scientific">Chara braunii</name>
    <name type="common">Braun's stonewort</name>
    <dbReference type="NCBI Taxonomy" id="69332"/>
    <lineage>
        <taxon>Eukaryota</taxon>
        <taxon>Viridiplantae</taxon>
        <taxon>Streptophyta</taxon>
        <taxon>Charophyceae</taxon>
        <taxon>Charales</taxon>
        <taxon>Characeae</taxon>
        <taxon>Chara</taxon>
    </lineage>
</organism>
<dbReference type="GO" id="GO:0003676">
    <property type="term" value="F:nucleic acid binding"/>
    <property type="evidence" value="ECO:0007669"/>
    <property type="project" value="InterPro"/>
</dbReference>
<dbReference type="PANTHER" id="PTHR37984">
    <property type="entry name" value="PROTEIN CBG26694"/>
    <property type="match status" value="1"/>
</dbReference>
<feature type="region of interest" description="Disordered" evidence="9">
    <location>
        <begin position="1927"/>
        <end position="2007"/>
    </location>
</feature>
<feature type="compositionally biased region" description="Low complexity" evidence="9">
    <location>
        <begin position="1973"/>
        <end position="1990"/>
    </location>
</feature>
<evidence type="ECO:0000313" key="13">
    <source>
        <dbReference type="Proteomes" id="UP000265515"/>
    </source>
</evidence>
<keyword evidence="8" id="KW-0862">Zinc</keyword>
<evidence type="ECO:0000259" key="11">
    <source>
        <dbReference type="PROSITE" id="PS50994"/>
    </source>
</evidence>
<evidence type="ECO:0000256" key="6">
    <source>
        <dbReference type="ARBA" id="ARBA00022801"/>
    </source>
</evidence>
<dbReference type="PANTHER" id="PTHR37984:SF5">
    <property type="entry name" value="PROTEIN NYNRIN-LIKE"/>
    <property type="match status" value="1"/>
</dbReference>
<dbReference type="EC" id="2.7.7.49" evidence="1"/>
<feature type="region of interest" description="Disordered" evidence="9">
    <location>
        <begin position="825"/>
        <end position="887"/>
    </location>
</feature>
<name>A0A388LNH7_CHABU</name>
<feature type="compositionally biased region" description="Basic and acidic residues" evidence="9">
    <location>
        <begin position="1927"/>
        <end position="1953"/>
    </location>
</feature>
<dbReference type="PROSITE" id="PS50158">
    <property type="entry name" value="ZF_CCHC"/>
    <property type="match status" value="1"/>
</dbReference>
<dbReference type="SUPFAM" id="SSF54160">
    <property type="entry name" value="Chromo domain-like"/>
    <property type="match status" value="1"/>
</dbReference>
<evidence type="ECO:0000256" key="7">
    <source>
        <dbReference type="ARBA" id="ARBA00022918"/>
    </source>
</evidence>
<evidence type="ECO:0000256" key="8">
    <source>
        <dbReference type="PROSITE-ProRule" id="PRU00047"/>
    </source>
</evidence>